<keyword evidence="1" id="KW-0472">Membrane</keyword>
<comment type="caution">
    <text evidence="2">The sequence shown here is derived from an EMBL/GenBank/DDBJ whole genome shotgun (WGS) entry which is preliminary data.</text>
</comment>
<reference evidence="2" key="1">
    <citation type="submission" date="2022-06" db="EMBL/GenBank/DDBJ databases">
        <title>Sphingomicrobium sedimins sp. nov., a marine bacterium isolated from tidal flat.</title>
        <authorList>
            <person name="Kim C.-H."/>
            <person name="Yoo Y."/>
            <person name="Kim J.-J."/>
        </authorList>
    </citation>
    <scope>NUCLEOTIDE SEQUENCE</scope>
    <source>
        <strain evidence="2">GRR-S6-50</strain>
    </source>
</reference>
<dbReference type="InterPro" id="IPR009325">
    <property type="entry name" value="DUF983"/>
</dbReference>
<gene>
    <name evidence="2" type="ORF">NDO55_10680</name>
</gene>
<dbReference type="Proteomes" id="UP001155128">
    <property type="component" value="Unassembled WGS sequence"/>
</dbReference>
<protein>
    <submittedName>
        <fullName evidence="2">DUF983 domain-containing protein</fullName>
    </submittedName>
</protein>
<evidence type="ECO:0000256" key="1">
    <source>
        <dbReference type="SAM" id="Phobius"/>
    </source>
</evidence>
<proteinExistence type="predicted"/>
<dbReference type="EMBL" id="JAMSHT010000001">
    <property type="protein sequence ID" value="MCM8558281.1"/>
    <property type="molecule type" value="Genomic_DNA"/>
</dbReference>
<evidence type="ECO:0000313" key="3">
    <source>
        <dbReference type="Proteomes" id="UP001155128"/>
    </source>
</evidence>
<evidence type="ECO:0000313" key="2">
    <source>
        <dbReference type="EMBL" id="MCM8558281.1"/>
    </source>
</evidence>
<dbReference type="AlphaFoldDB" id="A0A9X2J4E5"/>
<feature type="transmembrane region" description="Helical" evidence="1">
    <location>
        <begin position="89"/>
        <end position="107"/>
    </location>
</feature>
<dbReference type="RefSeq" id="WP_252115070.1">
    <property type="nucleotide sequence ID" value="NZ_JAMSHT010000001.1"/>
</dbReference>
<dbReference type="Pfam" id="PF06170">
    <property type="entry name" value="DUF983"/>
    <property type="match status" value="1"/>
</dbReference>
<keyword evidence="1" id="KW-0812">Transmembrane</keyword>
<keyword evidence="3" id="KW-1185">Reference proteome</keyword>
<organism evidence="2 3">
    <name type="scientific">Sphingomicrobium sediminis</name>
    <dbReference type="NCBI Taxonomy" id="2950949"/>
    <lineage>
        <taxon>Bacteria</taxon>
        <taxon>Pseudomonadati</taxon>
        <taxon>Pseudomonadota</taxon>
        <taxon>Alphaproteobacteria</taxon>
        <taxon>Sphingomonadales</taxon>
        <taxon>Sphingomonadaceae</taxon>
        <taxon>Sphingomicrobium</taxon>
    </lineage>
</organism>
<sequence>MCGAAGAPPITRNTAPGLAAASLKGQCPRCGTPSLFSGPVALADTCRHCGLDLSGFNVGDGPAAFLILIIGTIVAVGAIWMELAIEPAWYAHLVWVPILLGLTLYGLRLGKAALLYQEYQHEAREGRLKE</sequence>
<feature type="transmembrane region" description="Helical" evidence="1">
    <location>
        <begin position="63"/>
        <end position="83"/>
    </location>
</feature>
<accession>A0A9X2J4E5</accession>
<keyword evidence="1" id="KW-1133">Transmembrane helix</keyword>
<name>A0A9X2J4E5_9SPHN</name>